<proteinExistence type="predicted"/>
<dbReference type="InterPro" id="IPR029032">
    <property type="entry name" value="AhpD-like"/>
</dbReference>
<protein>
    <recommendedName>
        <fullName evidence="2">Peroxidase</fullName>
    </recommendedName>
</protein>
<dbReference type="Gene3D" id="1.20.1290.10">
    <property type="entry name" value="AhpD-like"/>
    <property type="match status" value="1"/>
</dbReference>
<name>A0A3B1D1P8_9ZZZZ</name>
<reference evidence="1" key="1">
    <citation type="submission" date="2018-06" db="EMBL/GenBank/DDBJ databases">
        <authorList>
            <person name="Zhirakovskaya E."/>
        </authorList>
    </citation>
    <scope>NUCLEOTIDE SEQUENCE</scope>
</reference>
<organism evidence="1">
    <name type="scientific">hydrothermal vent metagenome</name>
    <dbReference type="NCBI Taxonomy" id="652676"/>
    <lineage>
        <taxon>unclassified sequences</taxon>
        <taxon>metagenomes</taxon>
        <taxon>ecological metagenomes</taxon>
    </lineage>
</organism>
<gene>
    <name evidence="1" type="ORF">MNBD_NITROSPIRAE03-262</name>
</gene>
<accession>A0A3B1D1P8</accession>
<dbReference type="AlphaFoldDB" id="A0A3B1D1P8"/>
<sequence length="102" mass="11692">MESHESDLREEIRDDAEVSRIQEDYRQANLDPATKKLLDFAAKLTLTPKEISRTDVEVLRATGFADEDIIDAVQLIGYFNYTNRVMDSLGIDPEPGMRYKPE</sequence>
<evidence type="ECO:0008006" key="2">
    <source>
        <dbReference type="Google" id="ProtNLM"/>
    </source>
</evidence>
<dbReference type="SUPFAM" id="SSF69118">
    <property type="entry name" value="AhpD-like"/>
    <property type="match status" value="1"/>
</dbReference>
<dbReference type="PANTHER" id="PTHR35446:SF2">
    <property type="entry name" value="CARBOXYMUCONOLACTONE DECARBOXYLASE-LIKE DOMAIN-CONTAINING PROTEIN"/>
    <property type="match status" value="1"/>
</dbReference>
<dbReference type="EMBL" id="UOGI01000364">
    <property type="protein sequence ID" value="VAX34652.1"/>
    <property type="molecule type" value="Genomic_DNA"/>
</dbReference>
<dbReference type="PANTHER" id="PTHR35446">
    <property type="entry name" value="SI:CH211-175M2.5"/>
    <property type="match status" value="1"/>
</dbReference>
<evidence type="ECO:0000313" key="1">
    <source>
        <dbReference type="EMBL" id="VAX34652.1"/>
    </source>
</evidence>